<keyword evidence="2" id="KW-1185">Reference proteome</keyword>
<comment type="caution">
    <text evidence="1">The sequence shown here is derived from an EMBL/GenBank/DDBJ whole genome shotgun (WGS) entry which is preliminary data.</text>
</comment>
<dbReference type="AlphaFoldDB" id="A0A7W6KK87"/>
<protein>
    <submittedName>
        <fullName evidence="1">Uncharacterized protein</fullName>
    </submittedName>
</protein>
<dbReference type="EMBL" id="JACIDZ010000007">
    <property type="protein sequence ID" value="MBB4122550.1"/>
    <property type="molecule type" value="Genomic_DNA"/>
</dbReference>
<evidence type="ECO:0000313" key="2">
    <source>
        <dbReference type="Proteomes" id="UP000530571"/>
    </source>
</evidence>
<gene>
    <name evidence="1" type="ORF">GGR30_002482</name>
</gene>
<dbReference type="RefSeq" id="WP_281378121.1">
    <property type="nucleotide sequence ID" value="NZ_JACIDZ010000007.1"/>
</dbReference>
<reference evidence="1 2" key="1">
    <citation type="submission" date="2020-08" db="EMBL/GenBank/DDBJ databases">
        <title>Genomic Encyclopedia of Type Strains, Phase IV (KMG-IV): sequencing the most valuable type-strain genomes for metagenomic binning, comparative biology and taxonomic classification.</title>
        <authorList>
            <person name="Goeker M."/>
        </authorList>
    </citation>
    <scope>NUCLEOTIDE SEQUENCE [LARGE SCALE GENOMIC DNA]</scope>
    <source>
        <strain evidence="1 2">DSM 28101</strain>
    </source>
</reference>
<name>A0A7W6KK87_9HYPH</name>
<organism evidence="1 2">
    <name type="scientific">Martelella radicis</name>
    <dbReference type="NCBI Taxonomy" id="1397476"/>
    <lineage>
        <taxon>Bacteria</taxon>
        <taxon>Pseudomonadati</taxon>
        <taxon>Pseudomonadota</taxon>
        <taxon>Alphaproteobacteria</taxon>
        <taxon>Hyphomicrobiales</taxon>
        <taxon>Aurantimonadaceae</taxon>
        <taxon>Martelella</taxon>
    </lineage>
</organism>
<sequence>MLQMMRHISGDITLALRAGGVNSASAILTKTAKKTTTKTV</sequence>
<accession>A0A7W6KK87</accession>
<evidence type="ECO:0000313" key="1">
    <source>
        <dbReference type="EMBL" id="MBB4122550.1"/>
    </source>
</evidence>
<proteinExistence type="predicted"/>
<dbReference type="Proteomes" id="UP000530571">
    <property type="component" value="Unassembled WGS sequence"/>
</dbReference>